<feature type="domain" description="Post-SET" evidence="10">
    <location>
        <begin position="130"/>
        <end position="146"/>
    </location>
</feature>
<evidence type="ECO:0000256" key="7">
    <source>
        <dbReference type="ARBA" id="ARBA00047583"/>
    </source>
</evidence>
<dbReference type="AlphaFoldDB" id="A0A7X1NA00"/>
<dbReference type="RefSeq" id="WP_152759292.1">
    <property type="nucleotide sequence ID" value="NZ_WHNP01000011.1"/>
</dbReference>
<evidence type="ECO:0000256" key="3">
    <source>
        <dbReference type="ARBA" id="ARBA00022679"/>
    </source>
</evidence>
<dbReference type="InterPro" id="IPR001214">
    <property type="entry name" value="SET_dom"/>
</dbReference>
<dbReference type="EMBL" id="WHNP01000011">
    <property type="protein sequence ID" value="MPW18127.1"/>
    <property type="molecule type" value="Genomic_DNA"/>
</dbReference>
<keyword evidence="3 11" id="KW-0808">Transferase</keyword>
<dbReference type="GO" id="GO:0140999">
    <property type="term" value="F:histone H3K4 trimethyltransferase activity"/>
    <property type="evidence" value="ECO:0007669"/>
    <property type="project" value="UniProtKB-EC"/>
</dbReference>
<feature type="domain" description="SET" evidence="9">
    <location>
        <begin position="5"/>
        <end position="117"/>
    </location>
</feature>
<dbReference type="InterPro" id="IPR046341">
    <property type="entry name" value="SET_dom_sf"/>
</dbReference>
<name>A0A7X1NA00_9BURK</name>
<dbReference type="GO" id="GO:0032259">
    <property type="term" value="P:methylation"/>
    <property type="evidence" value="ECO:0007669"/>
    <property type="project" value="UniProtKB-KW"/>
</dbReference>
<dbReference type="Gene3D" id="2.170.270.10">
    <property type="entry name" value="SET domain"/>
    <property type="match status" value="1"/>
</dbReference>
<dbReference type="PANTHER" id="PTHR45814">
    <property type="entry name" value="HISTONE-LYSINE N-METHYLTRANSFERASE SETD1"/>
    <property type="match status" value="1"/>
</dbReference>
<evidence type="ECO:0000313" key="11">
    <source>
        <dbReference type="EMBL" id="MPW18127.1"/>
    </source>
</evidence>
<evidence type="ECO:0000256" key="4">
    <source>
        <dbReference type="ARBA" id="ARBA00022691"/>
    </source>
</evidence>
<evidence type="ECO:0000256" key="1">
    <source>
        <dbReference type="ARBA" id="ARBA00012182"/>
    </source>
</evidence>
<dbReference type="InterPro" id="IPR044570">
    <property type="entry name" value="Set1-like"/>
</dbReference>
<dbReference type="SMART" id="SM00317">
    <property type="entry name" value="SET"/>
    <property type="match status" value="1"/>
</dbReference>
<keyword evidence="12" id="KW-1185">Reference proteome</keyword>
<organism evidence="11 12">
    <name type="scientific">Paraburkholderia franconis</name>
    <dbReference type="NCBI Taxonomy" id="2654983"/>
    <lineage>
        <taxon>Bacteria</taxon>
        <taxon>Pseudomonadati</taxon>
        <taxon>Pseudomonadota</taxon>
        <taxon>Betaproteobacteria</taxon>
        <taxon>Burkholderiales</taxon>
        <taxon>Burkholderiaceae</taxon>
        <taxon>Paraburkholderia</taxon>
    </lineage>
</organism>
<keyword evidence="5" id="KW-0156">Chromatin regulator</keyword>
<reference evidence="11 12" key="1">
    <citation type="submission" date="2019-10" db="EMBL/GenBank/DDBJ databases">
        <title>Paraburkholderia sp. isolated from nodules of Mimosa pudica from Brazilian Atlantic Forest soils.</title>
        <authorList>
            <person name="Paulitsch F."/>
            <person name="Hungria M."/>
            <person name="Dall'Agnol R."/>
        </authorList>
    </citation>
    <scope>NUCLEOTIDE SEQUENCE [LARGE SCALE GENOMIC DNA]</scope>
    <source>
        <strain evidence="11 12">CNPSo 3157</strain>
    </source>
</reference>
<dbReference type="PANTHER" id="PTHR45814:SF2">
    <property type="entry name" value="HISTONE-LYSINE N-METHYLTRANSFERASE SETD1"/>
    <property type="match status" value="1"/>
</dbReference>
<sequence length="152" mass="16848">MQSRRRISVRRSPIHGKGVFATVTILRGELICEYKGKRVPWEAAMSGPPRDLAQPDHTFLFDIGDGYVIDGAIGGNSARWINHSCNPSCVPELEGQKIFIRARRQIDAGEELSIDYALVSDEKMSKALRERYACHCGARRCRGTMIAGGGSR</sequence>
<accession>A0A7X1NA00</accession>
<evidence type="ECO:0000256" key="6">
    <source>
        <dbReference type="ARBA" id="ARBA00047571"/>
    </source>
</evidence>
<protein>
    <recommendedName>
        <fullName evidence="1">[histone H3]-lysine(4) N-trimethyltransferase</fullName>
        <ecNumber evidence="1">2.1.1.354</ecNumber>
    </recommendedName>
</protein>
<gene>
    <name evidence="11" type="ORF">GCT13_14600</name>
</gene>
<dbReference type="Proteomes" id="UP000484381">
    <property type="component" value="Unassembled WGS sequence"/>
</dbReference>
<comment type="catalytic activity">
    <reaction evidence="8">
        <text>N(6),N(6)-dimethyl-L-lysyl(4)-[histone H3] + S-adenosyl-L-methionine = N(6),N(6),N(6)-trimethyl-L-lysyl(4)-[histone H3] + S-adenosyl-L-homocysteine + H(+)</text>
        <dbReference type="Rhea" id="RHEA:60272"/>
        <dbReference type="Rhea" id="RHEA-COMP:15537"/>
        <dbReference type="Rhea" id="RHEA-COMP:15540"/>
        <dbReference type="ChEBI" id="CHEBI:15378"/>
        <dbReference type="ChEBI" id="CHEBI:57856"/>
        <dbReference type="ChEBI" id="CHEBI:59789"/>
        <dbReference type="ChEBI" id="CHEBI:61961"/>
        <dbReference type="ChEBI" id="CHEBI:61976"/>
    </reaction>
</comment>
<dbReference type="SUPFAM" id="SSF82199">
    <property type="entry name" value="SET domain"/>
    <property type="match status" value="1"/>
</dbReference>
<proteinExistence type="predicted"/>
<dbReference type="PROSITE" id="PS50280">
    <property type="entry name" value="SET"/>
    <property type="match status" value="1"/>
</dbReference>
<comment type="caution">
    <text evidence="11">The sequence shown here is derived from an EMBL/GenBank/DDBJ whole genome shotgun (WGS) entry which is preliminary data.</text>
</comment>
<comment type="catalytic activity">
    <reaction evidence="7">
        <text>N(6)-methyl-L-lysyl(4)-[histone H3] + S-adenosyl-L-methionine = N(6),N(6)-dimethyl-L-lysyl(4)-[histone H3] + S-adenosyl-L-homocysteine + H(+)</text>
        <dbReference type="Rhea" id="RHEA:60268"/>
        <dbReference type="Rhea" id="RHEA-COMP:15540"/>
        <dbReference type="Rhea" id="RHEA-COMP:15543"/>
        <dbReference type="ChEBI" id="CHEBI:15378"/>
        <dbReference type="ChEBI" id="CHEBI:57856"/>
        <dbReference type="ChEBI" id="CHEBI:59789"/>
        <dbReference type="ChEBI" id="CHEBI:61929"/>
        <dbReference type="ChEBI" id="CHEBI:61976"/>
    </reaction>
</comment>
<dbReference type="EC" id="2.1.1.354" evidence="1"/>
<evidence type="ECO:0000313" key="12">
    <source>
        <dbReference type="Proteomes" id="UP000484381"/>
    </source>
</evidence>
<keyword evidence="2 11" id="KW-0489">Methyltransferase</keyword>
<evidence type="ECO:0000256" key="2">
    <source>
        <dbReference type="ARBA" id="ARBA00022603"/>
    </source>
</evidence>
<dbReference type="InterPro" id="IPR003616">
    <property type="entry name" value="Post-SET_dom"/>
</dbReference>
<comment type="catalytic activity">
    <reaction evidence="6">
        <text>L-lysyl(4)-[histone H3] + 3 S-adenosyl-L-methionine = N(6),N(6),N(6)-trimethyl-L-lysyl(4)-[histone H3] + 3 S-adenosyl-L-homocysteine + 3 H(+)</text>
        <dbReference type="Rhea" id="RHEA:60260"/>
        <dbReference type="Rhea" id="RHEA-COMP:15537"/>
        <dbReference type="Rhea" id="RHEA-COMP:15547"/>
        <dbReference type="ChEBI" id="CHEBI:15378"/>
        <dbReference type="ChEBI" id="CHEBI:29969"/>
        <dbReference type="ChEBI" id="CHEBI:57856"/>
        <dbReference type="ChEBI" id="CHEBI:59789"/>
        <dbReference type="ChEBI" id="CHEBI:61961"/>
        <dbReference type="EC" id="2.1.1.354"/>
    </reaction>
</comment>
<evidence type="ECO:0000259" key="10">
    <source>
        <dbReference type="PROSITE" id="PS50868"/>
    </source>
</evidence>
<evidence type="ECO:0000256" key="8">
    <source>
        <dbReference type="ARBA" id="ARBA00049129"/>
    </source>
</evidence>
<dbReference type="Pfam" id="PF00856">
    <property type="entry name" value="SET"/>
    <property type="match status" value="1"/>
</dbReference>
<evidence type="ECO:0000259" key="9">
    <source>
        <dbReference type="PROSITE" id="PS50280"/>
    </source>
</evidence>
<dbReference type="PROSITE" id="PS50868">
    <property type="entry name" value="POST_SET"/>
    <property type="match status" value="1"/>
</dbReference>
<evidence type="ECO:0000256" key="5">
    <source>
        <dbReference type="ARBA" id="ARBA00022853"/>
    </source>
</evidence>
<keyword evidence="4" id="KW-0949">S-adenosyl-L-methionine</keyword>